<organism evidence="2 3">
    <name type="scientific">Suillus fuscotomentosus</name>
    <dbReference type="NCBI Taxonomy" id="1912939"/>
    <lineage>
        <taxon>Eukaryota</taxon>
        <taxon>Fungi</taxon>
        <taxon>Dikarya</taxon>
        <taxon>Basidiomycota</taxon>
        <taxon>Agaricomycotina</taxon>
        <taxon>Agaricomycetes</taxon>
        <taxon>Agaricomycetidae</taxon>
        <taxon>Boletales</taxon>
        <taxon>Suillineae</taxon>
        <taxon>Suillaceae</taxon>
        <taxon>Suillus</taxon>
    </lineage>
</organism>
<keyword evidence="3" id="KW-1185">Reference proteome</keyword>
<dbReference type="GeneID" id="64664148"/>
<dbReference type="GO" id="GO:0016787">
    <property type="term" value="F:hydrolase activity"/>
    <property type="evidence" value="ECO:0007669"/>
    <property type="project" value="UniProtKB-KW"/>
</dbReference>
<dbReference type="EMBL" id="JABBWK010000059">
    <property type="protein sequence ID" value="KAG1896043.1"/>
    <property type="molecule type" value="Genomic_DNA"/>
</dbReference>
<dbReference type="Proteomes" id="UP001195769">
    <property type="component" value="Unassembled WGS sequence"/>
</dbReference>
<dbReference type="InterPro" id="IPR027417">
    <property type="entry name" value="P-loop_NTPase"/>
</dbReference>
<evidence type="ECO:0000313" key="3">
    <source>
        <dbReference type="Proteomes" id="UP001195769"/>
    </source>
</evidence>
<dbReference type="InterPro" id="IPR006073">
    <property type="entry name" value="GTP-bd"/>
</dbReference>
<accession>A0AAD4E0J6</accession>
<keyword evidence="2" id="KW-0378">Hydrolase</keyword>
<gene>
    <name evidence="2" type="ORF">F5891DRAFT_1248339</name>
</gene>
<dbReference type="PANTHER" id="PTHR42714:SF2">
    <property type="entry name" value="TRNA MODIFICATION GTPASE GTPBP3, MITOCHONDRIAL"/>
    <property type="match status" value="1"/>
</dbReference>
<protein>
    <submittedName>
        <fullName evidence="2">P-loop containing nucleoside triphosphate hydrolase protein</fullName>
    </submittedName>
</protein>
<dbReference type="PANTHER" id="PTHR42714">
    <property type="entry name" value="TRNA MODIFICATION GTPASE GTPBP3"/>
    <property type="match status" value="1"/>
</dbReference>
<evidence type="ECO:0000313" key="2">
    <source>
        <dbReference type="EMBL" id="KAG1896043.1"/>
    </source>
</evidence>
<dbReference type="SUPFAM" id="SSF52540">
    <property type="entry name" value="P-loop containing nucleoside triphosphate hydrolases"/>
    <property type="match status" value="2"/>
</dbReference>
<dbReference type="GO" id="GO:0030488">
    <property type="term" value="P:tRNA methylation"/>
    <property type="evidence" value="ECO:0007669"/>
    <property type="project" value="TreeGrafter"/>
</dbReference>
<evidence type="ECO:0000259" key="1">
    <source>
        <dbReference type="Pfam" id="PF01926"/>
    </source>
</evidence>
<reference evidence="2" key="1">
    <citation type="journal article" date="2020" name="New Phytol.">
        <title>Comparative genomics reveals dynamic genome evolution in host specialist ectomycorrhizal fungi.</title>
        <authorList>
            <person name="Lofgren L.A."/>
            <person name="Nguyen N.H."/>
            <person name="Vilgalys R."/>
            <person name="Ruytinx J."/>
            <person name="Liao H.L."/>
            <person name="Branco S."/>
            <person name="Kuo A."/>
            <person name="LaButti K."/>
            <person name="Lipzen A."/>
            <person name="Andreopoulos W."/>
            <person name="Pangilinan J."/>
            <person name="Riley R."/>
            <person name="Hundley H."/>
            <person name="Na H."/>
            <person name="Barry K."/>
            <person name="Grigoriev I.V."/>
            <person name="Stajich J.E."/>
            <person name="Kennedy P.G."/>
        </authorList>
    </citation>
    <scope>NUCLEOTIDE SEQUENCE</scope>
    <source>
        <strain evidence="2">FC203</strain>
    </source>
</reference>
<feature type="domain" description="G" evidence="1">
    <location>
        <begin position="222"/>
        <end position="348"/>
    </location>
</feature>
<feature type="domain" description="G" evidence="1">
    <location>
        <begin position="23"/>
        <end position="149"/>
    </location>
</feature>
<dbReference type="Pfam" id="PF01926">
    <property type="entry name" value="MMR_HSR1"/>
    <property type="match status" value="2"/>
</dbReference>
<dbReference type="GO" id="GO:0005737">
    <property type="term" value="C:cytoplasm"/>
    <property type="evidence" value="ECO:0007669"/>
    <property type="project" value="TreeGrafter"/>
</dbReference>
<sequence>MSSVGGEQCTNHRTSYHTKENCNVVIFGQTGAGKSSLINLVAGTQTARISRDAMGCTTGINKYGVSIQSNLLQVQLFDTPGLGEGPEGTVPDKKARETVKTLIQDLMKQNDIHLLIYCVQGGTAMKALRRNYNFICSEVKERVPIVLVATSLERKEPEMEQWWRDNERSISKSRMTFAGHACVTTIDEIAGDKLKRRHEESHYAICQVIELYRLKGATRRKTIVLFGETGAGQSSLVNLIAGMAVAHTSPDMGRCTMGWTEYTIDFDGGSYTIFDTRGLNDPWIKPEEYLESVENAYRLVRELDGRDGIDLLLFCVRAGRGTATLRSNYRLFHEFLCEQKVPIVLAITNLEREERMEDWWKRNEATFKEHEIKVAGHACITAANKLDGRHKNLYEQSRTTIRNLVKEFTADGQKQAWTGGHNLFVSFMRKQKVLLTGSLPVRKKDLVPHLTKRCGISPDVAEELANMIEASTSH</sequence>
<dbReference type="GO" id="GO:0002098">
    <property type="term" value="P:tRNA wobble uridine modification"/>
    <property type="evidence" value="ECO:0007669"/>
    <property type="project" value="TreeGrafter"/>
</dbReference>
<name>A0AAD4E0J6_9AGAM</name>
<dbReference type="RefSeq" id="XP_041221619.1">
    <property type="nucleotide sequence ID" value="XM_041369850.1"/>
</dbReference>
<dbReference type="CDD" id="cd00882">
    <property type="entry name" value="Ras_like_GTPase"/>
    <property type="match status" value="2"/>
</dbReference>
<proteinExistence type="predicted"/>
<comment type="caution">
    <text evidence="2">The sequence shown here is derived from an EMBL/GenBank/DDBJ whole genome shotgun (WGS) entry which is preliminary data.</text>
</comment>
<dbReference type="Gene3D" id="3.40.50.300">
    <property type="entry name" value="P-loop containing nucleotide triphosphate hydrolases"/>
    <property type="match status" value="2"/>
</dbReference>
<dbReference type="AlphaFoldDB" id="A0AAD4E0J6"/>
<dbReference type="GO" id="GO:0005525">
    <property type="term" value="F:GTP binding"/>
    <property type="evidence" value="ECO:0007669"/>
    <property type="project" value="InterPro"/>
</dbReference>